<dbReference type="Pfam" id="PF00535">
    <property type="entry name" value="Glycos_transf_2"/>
    <property type="match status" value="1"/>
</dbReference>
<evidence type="ECO:0000313" key="3">
    <source>
        <dbReference type="EMBL" id="MDR6332056.1"/>
    </source>
</evidence>
<accession>A0A9W6CLW2</accession>
<dbReference type="PANTHER" id="PTHR22916">
    <property type="entry name" value="GLYCOSYLTRANSFERASE"/>
    <property type="match status" value="1"/>
</dbReference>
<protein>
    <submittedName>
        <fullName evidence="3">Glycosyltransferase involved in cell wall biosynthesis</fullName>
    </submittedName>
</protein>
<gene>
    <name evidence="3" type="ORF">GGQ86_000503</name>
    <name evidence="2" type="ORF">XFLAVUS301_18710</name>
</gene>
<dbReference type="Gene3D" id="3.90.550.10">
    <property type="entry name" value="Spore Coat Polysaccharide Biosynthesis Protein SpsA, Chain A"/>
    <property type="match status" value="1"/>
</dbReference>
<evidence type="ECO:0000259" key="1">
    <source>
        <dbReference type="Pfam" id="PF00535"/>
    </source>
</evidence>
<dbReference type="CDD" id="cd00761">
    <property type="entry name" value="Glyco_tranf_GTA_type"/>
    <property type="match status" value="1"/>
</dbReference>
<evidence type="ECO:0000313" key="5">
    <source>
        <dbReference type="Proteomes" id="UP001245370"/>
    </source>
</evidence>
<dbReference type="InterPro" id="IPR001173">
    <property type="entry name" value="Glyco_trans_2-like"/>
</dbReference>
<dbReference type="Proteomes" id="UP001144397">
    <property type="component" value="Unassembled WGS sequence"/>
</dbReference>
<evidence type="ECO:0000313" key="2">
    <source>
        <dbReference type="EMBL" id="GLI22197.1"/>
    </source>
</evidence>
<organism evidence="2 4">
    <name type="scientific">Xanthobacter flavus</name>
    <dbReference type="NCBI Taxonomy" id="281"/>
    <lineage>
        <taxon>Bacteria</taxon>
        <taxon>Pseudomonadati</taxon>
        <taxon>Pseudomonadota</taxon>
        <taxon>Alphaproteobacteria</taxon>
        <taxon>Hyphomicrobiales</taxon>
        <taxon>Xanthobacteraceae</taxon>
        <taxon>Xanthobacter</taxon>
    </lineage>
</organism>
<feature type="domain" description="Glycosyltransferase 2-like" evidence="1">
    <location>
        <begin position="8"/>
        <end position="134"/>
    </location>
</feature>
<dbReference type="GO" id="GO:0016758">
    <property type="term" value="F:hexosyltransferase activity"/>
    <property type="evidence" value="ECO:0007669"/>
    <property type="project" value="UniProtKB-ARBA"/>
</dbReference>
<comment type="caution">
    <text evidence="2">The sequence shown here is derived from an EMBL/GenBank/DDBJ whole genome shotgun (WGS) entry which is preliminary data.</text>
</comment>
<dbReference type="SUPFAM" id="SSF53448">
    <property type="entry name" value="Nucleotide-diphospho-sugar transferases"/>
    <property type="match status" value="1"/>
</dbReference>
<reference evidence="3 5" key="2">
    <citation type="submission" date="2023-07" db="EMBL/GenBank/DDBJ databases">
        <title>Genomic Encyclopedia of Type Strains, Phase IV (KMG-IV): sequencing the most valuable type-strain genomes for metagenomic binning, comparative biology and taxonomic classification.</title>
        <authorList>
            <person name="Goeker M."/>
        </authorList>
    </citation>
    <scope>NUCLEOTIDE SEQUENCE [LARGE SCALE GENOMIC DNA]</scope>
    <source>
        <strain evidence="3 5">DSM 338</strain>
    </source>
</reference>
<dbReference type="InterPro" id="IPR029044">
    <property type="entry name" value="Nucleotide-diphossugar_trans"/>
</dbReference>
<dbReference type="AlphaFoldDB" id="A0A9W6CLW2"/>
<proteinExistence type="predicted"/>
<dbReference type="RefSeq" id="WP_281807248.1">
    <property type="nucleotide sequence ID" value="NZ_BSDO01000002.1"/>
</dbReference>
<keyword evidence="5" id="KW-1185">Reference proteome</keyword>
<reference evidence="2" key="1">
    <citation type="submission" date="2022-12" db="EMBL/GenBank/DDBJ databases">
        <title>Reference genome sequencing for broad-spectrum identification of bacterial and archaeal isolates by mass spectrometry.</title>
        <authorList>
            <person name="Sekiguchi Y."/>
            <person name="Tourlousse D.M."/>
        </authorList>
    </citation>
    <scope>NUCLEOTIDE SEQUENCE</scope>
    <source>
        <strain evidence="2">301</strain>
    </source>
</reference>
<dbReference type="Proteomes" id="UP001245370">
    <property type="component" value="Unassembled WGS sequence"/>
</dbReference>
<dbReference type="PANTHER" id="PTHR22916:SF3">
    <property type="entry name" value="UDP-GLCNAC:BETAGAL BETA-1,3-N-ACETYLGLUCOSAMINYLTRANSFERASE-LIKE PROTEIN 1"/>
    <property type="match status" value="1"/>
</dbReference>
<name>A0A9W6CLW2_XANFL</name>
<dbReference type="EMBL" id="JAVDPY010000001">
    <property type="protein sequence ID" value="MDR6332056.1"/>
    <property type="molecule type" value="Genomic_DNA"/>
</dbReference>
<sequence>MSITIAAVIPLYNGEPFIGAALHSVLAQTRPADEVIVVNDGSTDEGPAIVEEIARHHPVRLMHKPNGGQSSARNLAIRSTTCSHIALLDQDDVWYEDHLAALHQPFVDAEIRRLGLVYGNLDQIDRNGRLITEHCLDQVPTPHPKRSLMQCLQHDMFILPGASLVDRQAMLDAGLFDERLSGYEDDDLFVRLYSMGVKSCYLDKSVTMWRIYPESTSFSARMARSRMIYFHKLIEAHPDEPRLGLFWRRDVIAPRFTSILRSEFLQASKAADFDRALRAWDDLKTVAPYMKKRMQMRIRLVGPLIEATLAGPLTSVARRLLRHALR</sequence>
<evidence type="ECO:0000313" key="4">
    <source>
        <dbReference type="Proteomes" id="UP001144397"/>
    </source>
</evidence>
<dbReference type="GeneID" id="95762658"/>
<dbReference type="EMBL" id="BSDO01000002">
    <property type="protein sequence ID" value="GLI22197.1"/>
    <property type="molecule type" value="Genomic_DNA"/>
</dbReference>